<sequence length="94" mass="10244">MRTDNSGLWTSRGLNGGEASAALTDLRAEDQGGIMVEAGIGVNIEVPVALAQILTPHMEEGTRRNRNAKYSKVIRNRSRSHIYVSEDRHTGIVA</sequence>
<reference evidence="1" key="1">
    <citation type="journal article" date="2022" name="bioRxiv">
        <title>Sequencing and chromosome-scale assembly of the giantPleurodeles waltlgenome.</title>
        <authorList>
            <person name="Brown T."/>
            <person name="Elewa A."/>
            <person name="Iarovenko S."/>
            <person name="Subramanian E."/>
            <person name="Araus A.J."/>
            <person name="Petzold A."/>
            <person name="Susuki M."/>
            <person name="Suzuki K.-i.T."/>
            <person name="Hayashi T."/>
            <person name="Toyoda A."/>
            <person name="Oliveira C."/>
            <person name="Osipova E."/>
            <person name="Leigh N.D."/>
            <person name="Simon A."/>
            <person name="Yun M.H."/>
        </authorList>
    </citation>
    <scope>NUCLEOTIDE SEQUENCE</scope>
    <source>
        <strain evidence="1">20211129_DDA</strain>
        <tissue evidence="1">Liver</tissue>
    </source>
</reference>
<dbReference type="AlphaFoldDB" id="A0AAV7VY83"/>
<dbReference type="EMBL" id="JANPWB010000002">
    <property type="protein sequence ID" value="KAJ1205313.1"/>
    <property type="molecule type" value="Genomic_DNA"/>
</dbReference>
<gene>
    <name evidence="1" type="ORF">NDU88_000748</name>
</gene>
<protein>
    <submittedName>
        <fullName evidence="1">Uncharacterized protein</fullName>
    </submittedName>
</protein>
<accession>A0AAV7VY83</accession>
<evidence type="ECO:0000313" key="2">
    <source>
        <dbReference type="Proteomes" id="UP001066276"/>
    </source>
</evidence>
<organism evidence="1 2">
    <name type="scientific">Pleurodeles waltl</name>
    <name type="common">Iberian ribbed newt</name>
    <dbReference type="NCBI Taxonomy" id="8319"/>
    <lineage>
        <taxon>Eukaryota</taxon>
        <taxon>Metazoa</taxon>
        <taxon>Chordata</taxon>
        <taxon>Craniata</taxon>
        <taxon>Vertebrata</taxon>
        <taxon>Euteleostomi</taxon>
        <taxon>Amphibia</taxon>
        <taxon>Batrachia</taxon>
        <taxon>Caudata</taxon>
        <taxon>Salamandroidea</taxon>
        <taxon>Salamandridae</taxon>
        <taxon>Pleurodelinae</taxon>
        <taxon>Pleurodeles</taxon>
    </lineage>
</organism>
<comment type="caution">
    <text evidence="1">The sequence shown here is derived from an EMBL/GenBank/DDBJ whole genome shotgun (WGS) entry which is preliminary data.</text>
</comment>
<keyword evidence="2" id="KW-1185">Reference proteome</keyword>
<proteinExistence type="predicted"/>
<evidence type="ECO:0000313" key="1">
    <source>
        <dbReference type="EMBL" id="KAJ1205313.1"/>
    </source>
</evidence>
<dbReference type="Proteomes" id="UP001066276">
    <property type="component" value="Chromosome 1_2"/>
</dbReference>
<name>A0AAV7VY83_PLEWA</name>